<accession>A0A1I7WKL3</accession>
<keyword evidence="1" id="KW-0812">Transmembrane</keyword>
<keyword evidence="1" id="KW-0472">Membrane</keyword>
<name>A0A1I7WKL3_HETBA</name>
<protein>
    <submittedName>
        <fullName evidence="3">Uncharacterized protein</fullName>
    </submittedName>
</protein>
<feature type="transmembrane region" description="Helical" evidence="1">
    <location>
        <begin position="52"/>
        <end position="70"/>
    </location>
</feature>
<sequence length="85" mass="10443">MYISHSFIVDPIILYLCPPYISKYSLYDLTDPTYTNFWLFYRHVASRLSFDIYILGSFFFRNFHFIFIVYKMQFNHQNIFPLSMI</sequence>
<dbReference type="WBParaSite" id="Hba_05584">
    <property type="protein sequence ID" value="Hba_05584"/>
    <property type="gene ID" value="Hba_05584"/>
</dbReference>
<evidence type="ECO:0000256" key="1">
    <source>
        <dbReference type="SAM" id="Phobius"/>
    </source>
</evidence>
<proteinExistence type="predicted"/>
<dbReference type="AlphaFoldDB" id="A0A1I7WKL3"/>
<keyword evidence="2" id="KW-1185">Reference proteome</keyword>
<reference evidence="3" key="1">
    <citation type="submission" date="2016-11" db="UniProtKB">
        <authorList>
            <consortium name="WormBaseParasite"/>
        </authorList>
    </citation>
    <scope>IDENTIFICATION</scope>
</reference>
<evidence type="ECO:0000313" key="3">
    <source>
        <dbReference type="WBParaSite" id="Hba_05584"/>
    </source>
</evidence>
<organism evidence="2 3">
    <name type="scientific">Heterorhabditis bacteriophora</name>
    <name type="common">Entomopathogenic nematode worm</name>
    <dbReference type="NCBI Taxonomy" id="37862"/>
    <lineage>
        <taxon>Eukaryota</taxon>
        <taxon>Metazoa</taxon>
        <taxon>Ecdysozoa</taxon>
        <taxon>Nematoda</taxon>
        <taxon>Chromadorea</taxon>
        <taxon>Rhabditida</taxon>
        <taxon>Rhabditina</taxon>
        <taxon>Rhabditomorpha</taxon>
        <taxon>Strongyloidea</taxon>
        <taxon>Heterorhabditidae</taxon>
        <taxon>Heterorhabditis</taxon>
    </lineage>
</organism>
<keyword evidence="1" id="KW-1133">Transmembrane helix</keyword>
<dbReference type="Proteomes" id="UP000095283">
    <property type="component" value="Unplaced"/>
</dbReference>
<evidence type="ECO:0000313" key="2">
    <source>
        <dbReference type="Proteomes" id="UP000095283"/>
    </source>
</evidence>